<evidence type="ECO:0000313" key="4">
    <source>
        <dbReference type="WBParaSite" id="jg11002"/>
    </source>
</evidence>
<feature type="region of interest" description="Disordered" evidence="2">
    <location>
        <begin position="242"/>
        <end position="276"/>
    </location>
</feature>
<evidence type="ECO:0000256" key="2">
    <source>
        <dbReference type="SAM" id="MobiDB-lite"/>
    </source>
</evidence>
<feature type="compositionally biased region" description="Basic and acidic residues" evidence="2">
    <location>
        <begin position="247"/>
        <end position="276"/>
    </location>
</feature>
<name>A0A915CNL7_9BILA</name>
<dbReference type="Proteomes" id="UP000887574">
    <property type="component" value="Unplaced"/>
</dbReference>
<dbReference type="AlphaFoldDB" id="A0A915CNL7"/>
<organism evidence="3 4">
    <name type="scientific">Ditylenchus dipsaci</name>
    <dbReference type="NCBI Taxonomy" id="166011"/>
    <lineage>
        <taxon>Eukaryota</taxon>
        <taxon>Metazoa</taxon>
        <taxon>Ecdysozoa</taxon>
        <taxon>Nematoda</taxon>
        <taxon>Chromadorea</taxon>
        <taxon>Rhabditida</taxon>
        <taxon>Tylenchina</taxon>
        <taxon>Tylenchomorpha</taxon>
        <taxon>Sphaerularioidea</taxon>
        <taxon>Anguinidae</taxon>
        <taxon>Anguininae</taxon>
        <taxon>Ditylenchus</taxon>
    </lineage>
</organism>
<reference evidence="4" key="1">
    <citation type="submission" date="2022-11" db="UniProtKB">
        <authorList>
            <consortium name="WormBaseParasite"/>
        </authorList>
    </citation>
    <scope>IDENTIFICATION</scope>
</reference>
<evidence type="ECO:0000256" key="1">
    <source>
        <dbReference type="SAM" id="Coils"/>
    </source>
</evidence>
<evidence type="ECO:0000313" key="3">
    <source>
        <dbReference type="Proteomes" id="UP000887574"/>
    </source>
</evidence>
<proteinExistence type="predicted"/>
<dbReference type="WBParaSite" id="jg11002">
    <property type="protein sequence ID" value="jg11002"/>
    <property type="gene ID" value="jg11002"/>
</dbReference>
<protein>
    <submittedName>
        <fullName evidence="4">Uncharacterized protein</fullName>
    </submittedName>
</protein>
<feature type="coiled-coil region" evidence="1">
    <location>
        <begin position="91"/>
        <end position="139"/>
    </location>
</feature>
<accession>A0A915CNL7</accession>
<keyword evidence="1" id="KW-0175">Coiled coil</keyword>
<keyword evidence="3" id="KW-1185">Reference proteome</keyword>
<sequence length="453" mass="53281">MKTNRASEKIKEFRAYVFAHGHKNLNDAEFAHLTKEKEELAKMIKRRPDMAVTLRKKWSNLMREWKKSKKRQLFITMGQYAYSQKIHGKIIARQSQINAEIEKLVKDLKDREKLLEEQKKQSLEEIKAIEASVRLLELKDSMKEPVNELEQIAPKLERDALMAHGNCDETFMTQRKKKCTLFQILKQKVTDGAGILQKDANALIETLVAFVQEMMDNIKANVTKYEELKTKVSQMKMENARLVKTTKKADERAKNQKREKEQNRRNYSKQKESYAEKHHKELEELIKKLLAMRKEMLIDEGYFTSTLRNLFLSEEKNQKNQNVLNKIVTPKSTDQPYIKAFTDLGIQTYIEPLEQQMIRDGNMVKYGNDIFSNKQYEDAIDKLKEYVIERNQVLRDTPIEELGKLLEEQSKTVYDNTDQCLYSKYKTIIFTRKNELLSIHNPAKTAQEKAKDI</sequence>